<accession>A0A7C3FCQ6</accession>
<dbReference type="InterPro" id="IPR037024">
    <property type="entry name" value="NiFe_Hase_small_N_sf"/>
</dbReference>
<dbReference type="PANTHER" id="PTHR42845">
    <property type="entry name" value="COENZYME F420-REDUCING HYDROGENASE, GAMMA SUBUNIT"/>
    <property type="match status" value="1"/>
</dbReference>
<name>A0A7C3FCQ6_9CREN</name>
<feature type="domain" description="NADH:ubiquinone oxidoreductase-like 20kDa subunit" evidence="2">
    <location>
        <begin position="14"/>
        <end position="148"/>
    </location>
</feature>
<dbReference type="Pfam" id="PF01058">
    <property type="entry name" value="Oxidored_q6"/>
    <property type="match status" value="1"/>
</dbReference>
<evidence type="ECO:0000256" key="1">
    <source>
        <dbReference type="ARBA" id="ARBA00023002"/>
    </source>
</evidence>
<keyword evidence="1" id="KW-0560">Oxidoreductase</keyword>
<comment type="caution">
    <text evidence="3">The sequence shown here is derived from an EMBL/GenBank/DDBJ whole genome shotgun (WGS) entry which is preliminary data.</text>
</comment>
<dbReference type="Gene3D" id="3.40.50.700">
    <property type="entry name" value="NADH:ubiquinone oxidoreductase-like, 20kDa subunit"/>
    <property type="match status" value="1"/>
</dbReference>
<evidence type="ECO:0000259" key="2">
    <source>
        <dbReference type="Pfam" id="PF01058"/>
    </source>
</evidence>
<reference evidence="3" key="1">
    <citation type="journal article" date="2020" name="mSystems">
        <title>Genome- and Community-Level Interaction Insights into Carbon Utilization and Element Cycling Functions of Hydrothermarchaeota in Hydrothermal Sediment.</title>
        <authorList>
            <person name="Zhou Z."/>
            <person name="Liu Y."/>
            <person name="Xu W."/>
            <person name="Pan J."/>
            <person name="Luo Z.H."/>
            <person name="Li M."/>
        </authorList>
    </citation>
    <scope>NUCLEOTIDE SEQUENCE [LARGE SCALE GENOMIC DNA]</scope>
    <source>
        <strain evidence="3">SpSt-468</strain>
    </source>
</reference>
<dbReference type="GO" id="GO:0051536">
    <property type="term" value="F:iron-sulfur cluster binding"/>
    <property type="evidence" value="ECO:0007669"/>
    <property type="project" value="InterPro"/>
</dbReference>
<dbReference type="PANTHER" id="PTHR42845:SF3">
    <property type="entry name" value="CYTOSOLIC NIFE-HYDROGENASE, DELTA SUBUNIT"/>
    <property type="match status" value="1"/>
</dbReference>
<evidence type="ECO:0000313" key="3">
    <source>
        <dbReference type="EMBL" id="HFK20581.1"/>
    </source>
</evidence>
<dbReference type="InterPro" id="IPR051349">
    <property type="entry name" value="Hydrogenase_assoc-protein"/>
</dbReference>
<dbReference type="InterPro" id="IPR006137">
    <property type="entry name" value="NADH_UbQ_OxRdtase-like_20kDa"/>
</dbReference>
<protein>
    <recommendedName>
        <fullName evidence="2">NADH:ubiquinone oxidoreductase-like 20kDa subunit domain-containing protein</fullName>
    </recommendedName>
</protein>
<dbReference type="SUPFAM" id="SSF56770">
    <property type="entry name" value="HydA/Nqo6-like"/>
    <property type="match status" value="1"/>
</dbReference>
<sequence>MSEMKLAFYSLTSCEGCLTTLITNLGSHLETLWNIFDIDYFKLVREPVGGSKIPKADIAFVEGAVVTNHDRERLIEIRKNSSFVVALGTCATTGNIAYNASRDLDLSENKLKDTEINKAEPLSSVITVDFELSGCPVDAEEFTMALLRLINNIEPIQPDYSVCYECKQKGNECILEKKKVCLGPLAMGGCGAACPSVGSPCYSCRGLALEADLPAYLLTLDKKGISKEKAIMMLKTFTGKKTKELLSSEKQY</sequence>
<organism evidence="3">
    <name type="scientific">Candidatus Methanomethylicus mesodigestus</name>
    <dbReference type="NCBI Taxonomy" id="1867258"/>
    <lineage>
        <taxon>Archaea</taxon>
        <taxon>Thermoproteota</taxon>
        <taxon>Methanosuratincolia</taxon>
        <taxon>Candidatus Methanomethylicales</taxon>
        <taxon>Candidatus Methanomethylicaceae</taxon>
        <taxon>Candidatus Methanomethylicus</taxon>
    </lineage>
</organism>
<gene>
    <name evidence="3" type="ORF">ENS19_04780</name>
</gene>
<dbReference type="AlphaFoldDB" id="A0A7C3FCQ6"/>
<dbReference type="GO" id="GO:0016491">
    <property type="term" value="F:oxidoreductase activity"/>
    <property type="evidence" value="ECO:0007669"/>
    <property type="project" value="UniProtKB-KW"/>
</dbReference>
<dbReference type="EMBL" id="DSTX01000007">
    <property type="protein sequence ID" value="HFK20581.1"/>
    <property type="molecule type" value="Genomic_DNA"/>
</dbReference>
<proteinExistence type="predicted"/>